<organism evidence="2">
    <name type="scientific">marine metagenome</name>
    <dbReference type="NCBI Taxonomy" id="408172"/>
    <lineage>
        <taxon>unclassified sequences</taxon>
        <taxon>metagenomes</taxon>
        <taxon>ecological metagenomes</taxon>
    </lineage>
</organism>
<proteinExistence type="predicted"/>
<dbReference type="PANTHER" id="PTHR43283:SF3">
    <property type="entry name" value="BETA-LACTAMASE FAMILY PROTEIN (AFU_ORTHOLOGUE AFUA_5G07500)"/>
    <property type="match status" value="1"/>
</dbReference>
<dbReference type="AlphaFoldDB" id="A0A381QZB6"/>
<name>A0A381QZB6_9ZZZZ</name>
<feature type="domain" description="Beta-lactamase-related" evidence="1">
    <location>
        <begin position="48"/>
        <end position="389"/>
    </location>
</feature>
<evidence type="ECO:0000313" key="2">
    <source>
        <dbReference type="EMBL" id="SUZ84795.1"/>
    </source>
</evidence>
<dbReference type="Gene3D" id="3.40.710.10">
    <property type="entry name" value="DD-peptidase/beta-lactamase superfamily"/>
    <property type="match status" value="1"/>
</dbReference>
<gene>
    <name evidence="2" type="ORF">METZ01_LOCUS37649</name>
</gene>
<dbReference type="EMBL" id="UINC01001606">
    <property type="protein sequence ID" value="SUZ84795.1"/>
    <property type="molecule type" value="Genomic_DNA"/>
</dbReference>
<feature type="non-terminal residue" evidence="2">
    <location>
        <position position="389"/>
    </location>
</feature>
<reference evidence="2" key="1">
    <citation type="submission" date="2018-05" db="EMBL/GenBank/DDBJ databases">
        <authorList>
            <person name="Lanie J.A."/>
            <person name="Ng W.-L."/>
            <person name="Kazmierczak K.M."/>
            <person name="Andrzejewski T.M."/>
            <person name="Davidsen T.M."/>
            <person name="Wayne K.J."/>
            <person name="Tettelin H."/>
            <person name="Glass J.I."/>
            <person name="Rusch D."/>
            <person name="Podicherti R."/>
            <person name="Tsui H.-C.T."/>
            <person name="Winkler M.E."/>
        </authorList>
    </citation>
    <scope>NUCLEOTIDE SEQUENCE</scope>
</reference>
<accession>A0A381QZB6</accession>
<dbReference type="InterPro" id="IPR001466">
    <property type="entry name" value="Beta-lactam-related"/>
</dbReference>
<sequence>MTLVFWSCRTSPESDNIIKNKNELDQILNQHITDGSYPFLYAHIENIDGDILYQHGTVNKDLFPALSVNKDTWIRIWSMSKIVTITIIMDLVEENIIQLNDPVLDYIPEFSNLKVAQSSSGVSLSRYTNADFVSNPEMVDKSDACPITLAETDSIMRITHLINHRAGFYYADTRIPCLDSLSYKADIPNSIDSENLIKTLSTMPLIQHPGERYHYGLNTTVLGLVAERATGKTLGQLVKERITKPCNIPDFQYKLPKNKKLISPVTGRDGYLRLANPGELDIMGRNVPKYDPRQPLFLGGEGMLATADSYADFLRLLLNNGKLNHHRFLNKETLEKMFSNIDTKDEHGISTGFGLFITGEILKKYGKGDSGLLQGGGYESTSFWIDPKR</sequence>
<dbReference type="InterPro" id="IPR012338">
    <property type="entry name" value="Beta-lactam/transpept-like"/>
</dbReference>
<evidence type="ECO:0000259" key="1">
    <source>
        <dbReference type="Pfam" id="PF00144"/>
    </source>
</evidence>
<dbReference type="PANTHER" id="PTHR43283">
    <property type="entry name" value="BETA-LACTAMASE-RELATED"/>
    <property type="match status" value="1"/>
</dbReference>
<dbReference type="InterPro" id="IPR050789">
    <property type="entry name" value="Diverse_Enzym_Activities"/>
</dbReference>
<dbReference type="Pfam" id="PF00144">
    <property type="entry name" value="Beta-lactamase"/>
    <property type="match status" value="1"/>
</dbReference>
<dbReference type="SUPFAM" id="SSF56601">
    <property type="entry name" value="beta-lactamase/transpeptidase-like"/>
    <property type="match status" value="1"/>
</dbReference>
<protein>
    <recommendedName>
        <fullName evidence="1">Beta-lactamase-related domain-containing protein</fullName>
    </recommendedName>
</protein>